<dbReference type="InterPro" id="IPR031325">
    <property type="entry name" value="RHS_repeat"/>
</dbReference>
<evidence type="ECO:0000256" key="1">
    <source>
        <dbReference type="SAM" id="Phobius"/>
    </source>
</evidence>
<dbReference type="RefSeq" id="WP_323453667.1">
    <property type="nucleotide sequence ID" value="NZ_JAYFUI010000170.1"/>
</dbReference>
<name>A0ABU5VL80_9PSED</name>
<dbReference type="InterPro" id="IPR006530">
    <property type="entry name" value="YD"/>
</dbReference>
<feature type="transmembrane region" description="Helical" evidence="1">
    <location>
        <begin position="1561"/>
        <end position="1580"/>
    </location>
</feature>
<reference evidence="2 3" key="1">
    <citation type="submission" date="2023-12" db="EMBL/GenBank/DDBJ databases">
        <title>Pseudomonas machongensis sp. nov., isolated from wilted pepper plants (Capsicum annuum).</title>
        <authorList>
            <person name="Qiu M."/>
            <person name="Li Y."/>
            <person name="Liu Q."/>
            <person name="Zhang X."/>
            <person name="Huang Y."/>
            <person name="Guo R."/>
            <person name="Hu M."/>
            <person name="Zhou J."/>
            <person name="Zhou X."/>
        </authorList>
    </citation>
    <scope>NUCLEOTIDE SEQUENCE [LARGE SCALE GENOMIC DNA]</scope>
    <source>
        <strain evidence="2 3">MH2</strain>
    </source>
</reference>
<keyword evidence="1" id="KW-1133">Transmembrane helix</keyword>
<gene>
    <name evidence="2" type="ORF">VA602_15695</name>
</gene>
<keyword evidence="1" id="KW-0812">Transmembrane</keyword>
<dbReference type="InterPro" id="IPR022385">
    <property type="entry name" value="Rhs_assc_core"/>
</dbReference>
<feature type="transmembrane region" description="Helical" evidence="1">
    <location>
        <begin position="1488"/>
        <end position="1516"/>
    </location>
</feature>
<dbReference type="EMBL" id="JAYFUI010000170">
    <property type="protein sequence ID" value="MEA5672780.1"/>
    <property type="molecule type" value="Genomic_DNA"/>
</dbReference>
<evidence type="ECO:0000313" key="3">
    <source>
        <dbReference type="Proteomes" id="UP001302573"/>
    </source>
</evidence>
<feature type="transmembrane region" description="Helical" evidence="1">
    <location>
        <begin position="1523"/>
        <end position="1545"/>
    </location>
</feature>
<dbReference type="Pfam" id="PF05593">
    <property type="entry name" value="RHS_repeat"/>
    <property type="match status" value="1"/>
</dbReference>
<proteinExistence type="predicted"/>
<keyword evidence="3" id="KW-1185">Reference proteome</keyword>
<organism evidence="2 3">
    <name type="scientific">Pseudomonas machongensis</name>
    <dbReference type="NCBI Taxonomy" id="3110229"/>
    <lineage>
        <taxon>Bacteria</taxon>
        <taxon>Pseudomonadati</taxon>
        <taxon>Pseudomonadota</taxon>
        <taxon>Gammaproteobacteria</taxon>
        <taxon>Pseudomonadales</taxon>
        <taxon>Pseudomonadaceae</taxon>
        <taxon>Pseudomonas</taxon>
    </lineage>
</organism>
<sequence length="1699" mass="187927">MLEPVYSNPLPPHGRHASSAYLLKMPVAGAKTSLLDEVTPPQEDMNMSTSTHGGKVNFHSYIESGVDPRTLTFSANILLGTLVNPNYDIRLFYSPLNQNDFGLGLGWRIPATVYNKKTKLLSLSDGRLYQVDENLNLTDSNGDVFLKEEPGVGYRVTYRSTGIIEFLKAGKIDLCPCTSRYSAFGVGMTLDWEIDEAANSVKLKSIHSLHTDKEQLLQIDYAAEAPVIKLWPDQDEQRTFALKLESNYLLGIKNSSVQPPLNWKFDYERTQEFLVQVPPVVYPLSGIRLPSGRVEQALYNSRKKVQAHITKDDFTLFLEADRYPKTSHTIILRYADQHFIERTGFEYDTKGALLSRSELILSEKTFNDILDNSTEDSLEHVECELLSILKKIITLRPGVTDDLSGSYSRQCNKLKNFKTQQSQLKERSKTVNYTYNEFFSITKETSLFNNATQLTKTWKYDSHGRLIEAIENQEKKTLSYLLDDAESNLIAYEKTIPDTEDESTYLERCYFYTAHTQTNTSLKGQITYLPEALITNRYQSEKLKHQTIDHIESYHTDANNSEYLQVDEMSSYASNSEIIERQALQTCLNNAEWPADGYGDSTNLTEKLKTSYIHSISGQTERIATLTTRDDLTCTTSSTVSTRTGLVLKEQDISGNISSYTWDGLGRLTKILNNSGSEFETTETYEHGLALPDTLKFNYHKHPSSALSGYILHTDTTGAKTLSIYDSRNQEIEVWECSSDPENEWYCLQKKSYLDGKVREVIDYDYSSPTSVHRTALTQYLSANSRFDIEKDSSGDASTTAYIYTVAWDTAEYRAIVKVYFDNTAIKSSAQAELGAGTMNGSIRFWINDDNVINKVKVPFDCVNSKPFGLCEMQFLDTHGNVINVHRLALSVAARDSRTLTVTPHSTASQTYNAGKRTSVTDEQGQLTSFAYDLFGRVTTTTYPDGSVLNKTYPTHSSRELIESITLTAGETVHALGTQVFDGLERLVSSTSTGQRTFTYTDNSLDPVKEVSPRGTLTYESIPQLGSAAKSIKGKDLHHQFSYAKGTGLLSQYKDQSGLDVTLGYGALSRPVNETIVPAKDQPALTQSLAWSPNGRCTGYKDVAGVTQARRYDARGNVVEVDDPDIKVTAVYGAFNRMKSQVITRKKSAEKLTIEYSYNTLGEEVERRIVPADKSKAVTVQHTYRKNHQLATRTVIAKGQTVRKESFSYDNRNMLSGYECSGSELNLDSFGKAITKLELTNDALGNIVTCISHFDGGSDTATFHYDNPQVPCQLSKISHTHADYPAVIELKYDANGCMTKNEKGQTLSYDALNRLASLKDAEHTYLYHYDPQGRLRSRSKLTERTDWHYDPSMTMPLLVSERRGEKTLRLCRLAEEVCATTHPDTDKPLLICADRVGTPLITLDGTLDPKLIKCSPFGITDAPLSAAWTGGLYDDVIGVYHLGERQYSPSLMRFTTPDSWSPFGAGGYNIYAYLDPVNCPDPNGHISFWGWVGIAAAVLLGVVVGVLTMGAGVAAIMATGMTLAAGMMVAGGALILAAGVVGIAAEVVRDHDPATARTLDWVAFGLGVAGAVLTLGAGFARGAAQTALRGVRSTAPRVGRMSVYAVQERTLAIELQPLGETLRAGGRAMQAEFIGGSRYAFSTASDMVSGVQSVGSTLALNLLSRLASTAPFRLVGMTMGMEAMLGLGIGARHHHDQQA</sequence>
<dbReference type="NCBIfam" id="TIGR03696">
    <property type="entry name" value="Rhs_assc_core"/>
    <property type="match status" value="1"/>
</dbReference>
<keyword evidence="1" id="KW-0472">Membrane</keyword>
<protein>
    <submittedName>
        <fullName evidence="2">RHS repeat-associated core domain-containing protein</fullName>
    </submittedName>
</protein>
<evidence type="ECO:0000313" key="2">
    <source>
        <dbReference type="EMBL" id="MEA5672780.1"/>
    </source>
</evidence>
<dbReference type="Gene3D" id="2.180.10.10">
    <property type="entry name" value="RHS repeat-associated core"/>
    <property type="match status" value="1"/>
</dbReference>
<dbReference type="Proteomes" id="UP001302573">
    <property type="component" value="Unassembled WGS sequence"/>
</dbReference>
<comment type="caution">
    <text evidence="2">The sequence shown here is derived from an EMBL/GenBank/DDBJ whole genome shotgun (WGS) entry which is preliminary data.</text>
</comment>
<dbReference type="NCBIfam" id="TIGR01643">
    <property type="entry name" value="YD_repeat_2x"/>
    <property type="match status" value="3"/>
</dbReference>
<accession>A0ABU5VL80</accession>